<feature type="domain" description="Glycoside hydrolase family 2 catalytic" evidence="6">
    <location>
        <begin position="336"/>
        <end position="521"/>
    </location>
</feature>
<dbReference type="Gene3D" id="2.60.120.260">
    <property type="entry name" value="Galactose-binding domain-like"/>
    <property type="match status" value="1"/>
</dbReference>
<dbReference type="InterPro" id="IPR054593">
    <property type="entry name" value="Beta-mannosidase-like_N2"/>
</dbReference>
<evidence type="ECO:0000259" key="6">
    <source>
        <dbReference type="Pfam" id="PF02836"/>
    </source>
</evidence>
<reference evidence="8" key="1">
    <citation type="submission" date="2009-04" db="EMBL/GenBank/DDBJ databases">
        <authorList>
            <person name="Weinstock G."/>
            <person name="Sodergren E."/>
            <person name="Clifton S."/>
            <person name="Fulton L."/>
            <person name="Fulton B."/>
            <person name="Courtney L."/>
            <person name="Fronick C."/>
            <person name="Harrison M."/>
            <person name="Strong C."/>
            <person name="Farmer C."/>
            <person name="Delahaunty K."/>
            <person name="Markovic C."/>
            <person name="Hall O."/>
            <person name="Minx P."/>
            <person name="Tomlinson C."/>
            <person name="Mitreva M."/>
            <person name="Nelson J."/>
            <person name="Hou S."/>
            <person name="Wollam A."/>
            <person name="Pepin K.H."/>
            <person name="Johnson M."/>
            <person name="Bhonagiri V."/>
            <person name="Nash W.E."/>
            <person name="Warren W."/>
            <person name="Chinwalla A."/>
            <person name="Mardis E.R."/>
            <person name="Wilson R.K."/>
        </authorList>
    </citation>
    <scope>NUCLEOTIDE SEQUENCE [LARGE SCALE GENOMIC DNA]</scope>
    <source>
        <strain evidence="8">DSM 14600</strain>
    </source>
</reference>
<dbReference type="Pfam" id="PF02836">
    <property type="entry name" value="Glyco_hydro_2_C"/>
    <property type="match status" value="1"/>
</dbReference>
<evidence type="ECO:0000313" key="9">
    <source>
        <dbReference type="Proteomes" id="UP000003494"/>
    </source>
</evidence>
<dbReference type="Proteomes" id="UP000003494">
    <property type="component" value="Unassembled WGS sequence"/>
</dbReference>
<evidence type="ECO:0000256" key="2">
    <source>
        <dbReference type="ARBA" id="ARBA00022801"/>
    </source>
</evidence>
<name>C4G8M8_9FIRM</name>
<evidence type="ECO:0000259" key="7">
    <source>
        <dbReference type="Pfam" id="PF22666"/>
    </source>
</evidence>
<comment type="similarity">
    <text evidence="1">Belongs to the glycosyl hydrolase 2 family.</text>
</comment>
<proteinExistence type="inferred from homology"/>
<feature type="domain" description="Beta-mannosidase-like galactose-binding" evidence="7">
    <location>
        <begin position="111"/>
        <end position="167"/>
    </location>
</feature>
<feature type="region of interest" description="Disordered" evidence="4">
    <location>
        <begin position="260"/>
        <end position="287"/>
    </location>
</feature>
<feature type="compositionally biased region" description="Basic and acidic residues" evidence="4">
    <location>
        <begin position="277"/>
        <end position="287"/>
    </location>
</feature>
<dbReference type="Gene3D" id="3.20.20.80">
    <property type="entry name" value="Glycosidases"/>
    <property type="match status" value="1"/>
</dbReference>
<dbReference type="GO" id="GO:0005975">
    <property type="term" value="P:carbohydrate metabolic process"/>
    <property type="evidence" value="ECO:0007669"/>
    <property type="project" value="InterPro"/>
</dbReference>
<dbReference type="InterPro" id="IPR017853">
    <property type="entry name" value="GH"/>
</dbReference>
<evidence type="ECO:0000259" key="5">
    <source>
        <dbReference type="Pfam" id="PF00703"/>
    </source>
</evidence>
<dbReference type="HOGENOM" id="CLU_009935_3_1_9"/>
<keyword evidence="9" id="KW-1185">Reference proteome</keyword>
<accession>C4G8M8</accession>
<dbReference type="SUPFAM" id="SSF51445">
    <property type="entry name" value="(Trans)glycosidases"/>
    <property type="match status" value="1"/>
</dbReference>
<dbReference type="PANTHER" id="PTHR42732">
    <property type="entry name" value="BETA-GALACTOSIDASE"/>
    <property type="match status" value="1"/>
</dbReference>
<keyword evidence="2 8" id="KW-0378">Hydrolase</keyword>
<dbReference type="EMBL" id="ACIP02000001">
    <property type="protein sequence ID" value="EEP28975.1"/>
    <property type="molecule type" value="Genomic_DNA"/>
</dbReference>
<dbReference type="InterPro" id="IPR008979">
    <property type="entry name" value="Galactose-bd-like_sf"/>
</dbReference>
<evidence type="ECO:0000256" key="1">
    <source>
        <dbReference type="ARBA" id="ARBA00007401"/>
    </source>
</evidence>
<dbReference type="STRING" id="626523.GCWU000342_00325"/>
<dbReference type="eggNOG" id="COG3250">
    <property type="taxonomic scope" value="Bacteria"/>
</dbReference>
<evidence type="ECO:0000256" key="4">
    <source>
        <dbReference type="SAM" id="MobiDB-lite"/>
    </source>
</evidence>
<dbReference type="PANTHER" id="PTHR42732:SF2">
    <property type="entry name" value="BETA-MANNOSIDASE"/>
    <property type="match status" value="1"/>
</dbReference>
<dbReference type="InterPro" id="IPR051913">
    <property type="entry name" value="GH2_Domain-Containing"/>
</dbReference>
<feature type="domain" description="Glycoside hydrolase family 2 immunoglobulin-like beta-sandwich" evidence="5">
    <location>
        <begin position="274"/>
        <end position="332"/>
    </location>
</feature>
<dbReference type="InterPro" id="IPR036156">
    <property type="entry name" value="Beta-gal/glucu_dom_sf"/>
</dbReference>
<sequence>MIGCRERDERGNMTDQNEILERMKYPRPQMIRDNYRILNEDWTLDGNPIRLPFPPQAAASGYEGEIRDDLSYELHFPLRLGWHNRRGDLIPCPLTPQKPEEEDSKTFSSPMRKKRILLHFGAVDQYCLIFLNEKLVGSHRGGYLAFCFDITDALEEDNVLKVIATDSLSPVYPYGKQSKKPKGMWYTPVSGIWQEVWMEAVPERHADRLEILSDQKSALIRAYDASGEIISIDRADLLAPVSREETGESISRVKMGKSISKGEDKTSMSKVETGESISKEEARESISQEKCSDGSILIHFARPHLWSPADPFLYRLRLEIGEDEIETYLGLRTISMEGGKICCNGEPVYLHGLLDQGYWPQGIYLPETNGAYLEDIQGALELGFNCLRKHIKLEPERFYYACDAMGMLILQDMVNSGKYDFMRDTALPNYGKLNRADDEANALRLPGEDEIERRAFFEQHLADTIDQLRNHPAIIGYTIFNEGWGQYDADRLYRLVKEKDPGRLVDATSGWYAQKLSDFDSQHNYHRSYTLQAKDKPLFLSECGGYTLAVEGHCMQKKRYGYGSDKKNPAELQEAVERLYRDIILPAIRQQGLVGSIYTQISDVEGEINGVFTYDRAVCKLDRDLMRALAGDLQEAFHEACSKSDKKSVG</sequence>
<protein>
    <submittedName>
        <fullName evidence="8">Glycosyl hydrolase family 2, sugar binding domain protein</fullName>
    </submittedName>
</protein>
<dbReference type="AlphaFoldDB" id="C4G8M8"/>
<dbReference type="InterPro" id="IPR006103">
    <property type="entry name" value="Glyco_hydro_2_cat"/>
</dbReference>
<dbReference type="InterPro" id="IPR006102">
    <property type="entry name" value="Ig-like_GH2"/>
</dbReference>
<dbReference type="SUPFAM" id="SSF49785">
    <property type="entry name" value="Galactose-binding domain-like"/>
    <property type="match status" value="1"/>
</dbReference>
<gene>
    <name evidence="8" type="ORF">GCWU000342_00325</name>
</gene>
<evidence type="ECO:0000313" key="8">
    <source>
        <dbReference type="EMBL" id="EEP28975.1"/>
    </source>
</evidence>
<dbReference type="Gene3D" id="2.60.40.10">
    <property type="entry name" value="Immunoglobulins"/>
    <property type="match status" value="1"/>
</dbReference>
<comment type="caution">
    <text evidence="8">The sequence shown here is derived from an EMBL/GenBank/DDBJ whole genome shotgun (WGS) entry which is preliminary data.</text>
</comment>
<dbReference type="GO" id="GO:0004553">
    <property type="term" value="F:hydrolase activity, hydrolyzing O-glycosyl compounds"/>
    <property type="evidence" value="ECO:0007669"/>
    <property type="project" value="InterPro"/>
</dbReference>
<dbReference type="InterPro" id="IPR013783">
    <property type="entry name" value="Ig-like_fold"/>
</dbReference>
<dbReference type="Pfam" id="PF00703">
    <property type="entry name" value="Glyco_hydro_2"/>
    <property type="match status" value="1"/>
</dbReference>
<dbReference type="Pfam" id="PF22666">
    <property type="entry name" value="Glyco_hydro_2_N2"/>
    <property type="match status" value="1"/>
</dbReference>
<organism evidence="8 9">
    <name type="scientific">Shuttleworthella satelles DSM 14600</name>
    <dbReference type="NCBI Taxonomy" id="626523"/>
    <lineage>
        <taxon>Bacteria</taxon>
        <taxon>Bacillati</taxon>
        <taxon>Bacillota</taxon>
        <taxon>Clostridia</taxon>
        <taxon>Lachnospirales</taxon>
        <taxon>Lachnospiraceae</taxon>
        <taxon>Shuttleworthella</taxon>
    </lineage>
</organism>
<keyword evidence="3" id="KW-0326">Glycosidase</keyword>
<dbReference type="SUPFAM" id="SSF49303">
    <property type="entry name" value="beta-Galactosidase/glucuronidase domain"/>
    <property type="match status" value="1"/>
</dbReference>
<evidence type="ECO:0000256" key="3">
    <source>
        <dbReference type="ARBA" id="ARBA00023295"/>
    </source>
</evidence>